<gene>
    <name evidence="3" type="ORF">CVIRNUC_010215</name>
</gene>
<dbReference type="InterPro" id="IPR013536">
    <property type="entry name" value="WLM_dom"/>
</dbReference>
<organism evidence="3 4">
    <name type="scientific">Coccomyxa viridis</name>
    <dbReference type="NCBI Taxonomy" id="1274662"/>
    <lineage>
        <taxon>Eukaryota</taxon>
        <taxon>Viridiplantae</taxon>
        <taxon>Chlorophyta</taxon>
        <taxon>core chlorophytes</taxon>
        <taxon>Trebouxiophyceae</taxon>
        <taxon>Trebouxiophyceae incertae sedis</taxon>
        <taxon>Coccomyxaceae</taxon>
        <taxon>Coccomyxa</taxon>
    </lineage>
</organism>
<dbReference type="PROSITE" id="PS51397">
    <property type="entry name" value="WLM"/>
    <property type="match status" value="1"/>
</dbReference>
<dbReference type="InterPro" id="IPR053000">
    <property type="entry name" value="WSS1-like_metalloprotease"/>
</dbReference>
<evidence type="ECO:0000313" key="4">
    <source>
        <dbReference type="Proteomes" id="UP001314263"/>
    </source>
</evidence>
<evidence type="ECO:0000313" key="3">
    <source>
        <dbReference type="EMBL" id="CAK0786999.1"/>
    </source>
</evidence>
<keyword evidence="4" id="KW-1185">Reference proteome</keyword>
<accession>A0AAV1IIR2</accession>
<dbReference type="GO" id="GO:0008237">
    <property type="term" value="F:metallopeptidase activity"/>
    <property type="evidence" value="ECO:0007669"/>
    <property type="project" value="TreeGrafter"/>
</dbReference>
<comment type="caution">
    <text evidence="3">The sequence shown here is derived from an EMBL/GenBank/DDBJ whole genome shotgun (WGS) entry which is preliminary data.</text>
</comment>
<dbReference type="GO" id="GO:0006281">
    <property type="term" value="P:DNA repair"/>
    <property type="evidence" value="ECO:0007669"/>
    <property type="project" value="TreeGrafter"/>
</dbReference>
<dbReference type="GO" id="GO:0005634">
    <property type="term" value="C:nucleus"/>
    <property type="evidence" value="ECO:0007669"/>
    <property type="project" value="TreeGrafter"/>
</dbReference>
<dbReference type="Pfam" id="PF08325">
    <property type="entry name" value="WLM"/>
    <property type="match status" value="1"/>
</dbReference>
<evidence type="ECO:0000259" key="2">
    <source>
        <dbReference type="PROSITE" id="PS51397"/>
    </source>
</evidence>
<sequence>MPSRDDYRVLDFNVRGKGRDAEQRRRILEQVARQVQPIMKRHQWKVSMLSELAPTSRGRLWGLNINRGAEVKLRLKEFDGTDKFLPYEAIVGTMLHELCHNDVGPHNAQFYKLLDEINLELDDCMAKGIMGSGEGFDAPSAGRLGGRGFGAHNPSLTDLRSRMLQAADARARVSGVMPSGPLRLGGSALHLTPREAAAAAAGRRARDDAGCACGFKGSTAFTEAEIIELESQPGSAPASQQNSKQEPSVTSHSCVEPLNSSKACPSDLVRSQESREQGTTKLLNRMHDDAERQADGSLSERVSLQSQEELIDLISDSEGEVEVVE</sequence>
<evidence type="ECO:0000256" key="1">
    <source>
        <dbReference type="SAM" id="MobiDB-lite"/>
    </source>
</evidence>
<dbReference type="Proteomes" id="UP001314263">
    <property type="component" value="Unassembled WGS sequence"/>
</dbReference>
<dbReference type="PANTHER" id="PTHR46622">
    <property type="entry name" value="DNA-DEPENDENT METALLOPROTEASE WSS1"/>
    <property type="match status" value="1"/>
</dbReference>
<dbReference type="EMBL" id="CAUYUE010000016">
    <property type="protein sequence ID" value="CAK0786999.1"/>
    <property type="molecule type" value="Genomic_DNA"/>
</dbReference>
<name>A0AAV1IIR2_9CHLO</name>
<dbReference type="AlphaFoldDB" id="A0AAV1IIR2"/>
<proteinExistence type="predicted"/>
<dbReference type="PANTHER" id="PTHR46622:SF1">
    <property type="entry name" value="DNA-DEPENDENT METALLOPROTEASE WSS1"/>
    <property type="match status" value="1"/>
</dbReference>
<reference evidence="3 4" key="1">
    <citation type="submission" date="2023-10" db="EMBL/GenBank/DDBJ databases">
        <authorList>
            <person name="Maclean D."/>
            <person name="Macfadyen A."/>
        </authorList>
    </citation>
    <scope>NUCLEOTIDE SEQUENCE [LARGE SCALE GENOMIC DNA]</scope>
</reference>
<protein>
    <recommendedName>
        <fullName evidence="2">WLM domain-containing protein</fullName>
    </recommendedName>
</protein>
<feature type="domain" description="WLM" evidence="2">
    <location>
        <begin position="1"/>
        <end position="206"/>
    </location>
</feature>
<feature type="region of interest" description="Disordered" evidence="1">
    <location>
        <begin position="230"/>
        <end position="303"/>
    </location>
</feature>
<feature type="compositionally biased region" description="Basic and acidic residues" evidence="1">
    <location>
        <begin position="285"/>
        <end position="294"/>
    </location>
</feature>
<feature type="compositionally biased region" description="Polar residues" evidence="1">
    <location>
        <begin position="232"/>
        <end position="263"/>
    </location>
</feature>